<name>A0ABD1SAV1_9LAMI</name>
<feature type="coiled-coil region" evidence="1">
    <location>
        <begin position="74"/>
        <end position="150"/>
    </location>
</feature>
<accession>A0ABD1SAV1</accession>
<evidence type="ECO:0000313" key="3">
    <source>
        <dbReference type="EMBL" id="KAL2497877.1"/>
    </source>
</evidence>
<gene>
    <name evidence="3" type="ORF">Adt_23427</name>
</gene>
<protein>
    <submittedName>
        <fullName evidence="3">Uncharacterized protein</fullName>
    </submittedName>
</protein>
<feature type="region of interest" description="Disordered" evidence="2">
    <location>
        <begin position="270"/>
        <end position="332"/>
    </location>
</feature>
<evidence type="ECO:0000256" key="2">
    <source>
        <dbReference type="SAM" id="MobiDB-lite"/>
    </source>
</evidence>
<evidence type="ECO:0000256" key="1">
    <source>
        <dbReference type="SAM" id="Coils"/>
    </source>
</evidence>
<dbReference type="PANTHER" id="PTHR35689">
    <property type="entry name" value="EARLY ENDOSOME ANTIGEN"/>
    <property type="match status" value="1"/>
</dbReference>
<sequence length="332" mass="37946">MEFPQETDDYIKESINDALGLPVSADALQLKLRASEEDRLRLRHQYLSLHSKLKEKENIIDSARAEASMNAVALKKFVEENQKLAKECSNLLAQCNKWERECSLYDHDREALMDFANEADDRAKEAEIRVHELEEHNKKLSEDLHLYKCQSETQLVDDCADDDASTEQSLLDSLLETMFGKDEIASTAHEFLEAYSGIEVCQKILKMWYILRPSTQKVVALVAEAKNLERDKDHLTINLHRAEEEVKLLFQENNILDEENKRLIRQCYREQTAASSGGKHSSSGSVKGNKRKSSPKLSSPVDKKIDLSDIKSLRQPLSPLHPNSPESKMHKK</sequence>
<feature type="coiled-coil region" evidence="1">
    <location>
        <begin position="218"/>
        <end position="266"/>
    </location>
</feature>
<keyword evidence="1" id="KW-0175">Coiled coil</keyword>
<feature type="compositionally biased region" description="Low complexity" evidence="2">
    <location>
        <begin position="275"/>
        <end position="287"/>
    </location>
</feature>
<dbReference type="AlphaFoldDB" id="A0ABD1SAV1"/>
<keyword evidence="4" id="KW-1185">Reference proteome</keyword>
<feature type="compositionally biased region" description="Basic and acidic residues" evidence="2">
    <location>
        <begin position="301"/>
        <end position="312"/>
    </location>
</feature>
<comment type="caution">
    <text evidence="3">The sequence shown here is derived from an EMBL/GenBank/DDBJ whole genome shotgun (WGS) entry which is preliminary data.</text>
</comment>
<dbReference type="EMBL" id="JBFOLK010000007">
    <property type="protein sequence ID" value="KAL2497877.1"/>
    <property type="molecule type" value="Genomic_DNA"/>
</dbReference>
<organism evidence="3 4">
    <name type="scientific">Abeliophyllum distichum</name>
    <dbReference type="NCBI Taxonomy" id="126358"/>
    <lineage>
        <taxon>Eukaryota</taxon>
        <taxon>Viridiplantae</taxon>
        <taxon>Streptophyta</taxon>
        <taxon>Embryophyta</taxon>
        <taxon>Tracheophyta</taxon>
        <taxon>Spermatophyta</taxon>
        <taxon>Magnoliopsida</taxon>
        <taxon>eudicotyledons</taxon>
        <taxon>Gunneridae</taxon>
        <taxon>Pentapetalae</taxon>
        <taxon>asterids</taxon>
        <taxon>lamiids</taxon>
        <taxon>Lamiales</taxon>
        <taxon>Oleaceae</taxon>
        <taxon>Forsythieae</taxon>
        <taxon>Abeliophyllum</taxon>
    </lineage>
</organism>
<dbReference type="PANTHER" id="PTHR35689:SF1">
    <property type="entry name" value="EARLY ENDOSOME ANTIGEN"/>
    <property type="match status" value="1"/>
</dbReference>
<reference evidence="4" key="1">
    <citation type="submission" date="2024-07" db="EMBL/GenBank/DDBJ databases">
        <title>Two chromosome-level genome assemblies of Korean endemic species Abeliophyllum distichum and Forsythia ovata (Oleaceae).</title>
        <authorList>
            <person name="Jang H."/>
        </authorList>
    </citation>
    <scope>NUCLEOTIDE SEQUENCE [LARGE SCALE GENOMIC DNA]</scope>
</reference>
<dbReference type="Proteomes" id="UP001604336">
    <property type="component" value="Unassembled WGS sequence"/>
</dbReference>
<proteinExistence type="predicted"/>
<evidence type="ECO:0000313" key="4">
    <source>
        <dbReference type="Proteomes" id="UP001604336"/>
    </source>
</evidence>